<accession>A0A8S4R1I2</accession>
<keyword evidence="2" id="KW-1185">Reference proteome</keyword>
<proteinExistence type="predicted"/>
<evidence type="ECO:0000313" key="2">
    <source>
        <dbReference type="Proteomes" id="UP000838756"/>
    </source>
</evidence>
<reference evidence="1" key="1">
    <citation type="submission" date="2022-03" db="EMBL/GenBank/DDBJ databases">
        <authorList>
            <person name="Lindestad O."/>
        </authorList>
    </citation>
    <scope>NUCLEOTIDE SEQUENCE</scope>
</reference>
<dbReference type="AlphaFoldDB" id="A0A8S4R1I2"/>
<dbReference type="EMBL" id="CAKXAJ010021750">
    <property type="protein sequence ID" value="CAH2226651.1"/>
    <property type="molecule type" value="Genomic_DNA"/>
</dbReference>
<evidence type="ECO:0000313" key="1">
    <source>
        <dbReference type="EMBL" id="CAH2226651.1"/>
    </source>
</evidence>
<comment type="caution">
    <text evidence="1">The sequence shown here is derived from an EMBL/GenBank/DDBJ whole genome shotgun (WGS) entry which is preliminary data.</text>
</comment>
<dbReference type="Proteomes" id="UP000838756">
    <property type="component" value="Unassembled WGS sequence"/>
</dbReference>
<name>A0A8S4R1I2_9NEOP</name>
<protein>
    <submittedName>
        <fullName evidence="1">Jg6927 protein</fullName>
    </submittedName>
</protein>
<gene>
    <name evidence="1" type="primary">jg6927</name>
    <name evidence="1" type="ORF">PAEG_LOCUS7346</name>
</gene>
<sequence>MARECGIFAMPLGARLLELPKEHTQDQAELLAPQSKNMSLDDSDTAVKVAEAVVRACMPGVCWWAAEVQALEHRPLRCFRCMGKGNTASHAHLPPKPSKM</sequence>
<organism evidence="1 2">
    <name type="scientific">Pararge aegeria aegeria</name>
    <dbReference type="NCBI Taxonomy" id="348720"/>
    <lineage>
        <taxon>Eukaryota</taxon>
        <taxon>Metazoa</taxon>
        <taxon>Ecdysozoa</taxon>
        <taxon>Arthropoda</taxon>
        <taxon>Hexapoda</taxon>
        <taxon>Insecta</taxon>
        <taxon>Pterygota</taxon>
        <taxon>Neoptera</taxon>
        <taxon>Endopterygota</taxon>
        <taxon>Lepidoptera</taxon>
        <taxon>Glossata</taxon>
        <taxon>Ditrysia</taxon>
        <taxon>Papilionoidea</taxon>
        <taxon>Nymphalidae</taxon>
        <taxon>Satyrinae</taxon>
        <taxon>Satyrini</taxon>
        <taxon>Parargina</taxon>
        <taxon>Pararge</taxon>
    </lineage>
</organism>